<accession>X0TKP4</accession>
<comment type="caution">
    <text evidence="4">The sequence shown here is derived from an EMBL/GenBank/DDBJ whole genome shotgun (WGS) entry which is preliminary data.</text>
</comment>
<gene>
    <name evidence="4" type="ORF">S01H1_23798</name>
</gene>
<dbReference type="InterPro" id="IPR003759">
    <property type="entry name" value="Cbl-bd_cap"/>
</dbReference>
<dbReference type="GO" id="GO:0031419">
    <property type="term" value="F:cobalamin binding"/>
    <property type="evidence" value="ECO:0007669"/>
    <property type="project" value="InterPro"/>
</dbReference>
<name>X0TKP4_9ZZZZ</name>
<dbReference type="Pfam" id="PF02607">
    <property type="entry name" value="B12-binding_2"/>
    <property type="match status" value="1"/>
</dbReference>
<dbReference type="SUPFAM" id="SSF52242">
    <property type="entry name" value="Cobalamin (vitamin B12)-binding domain"/>
    <property type="match status" value="1"/>
</dbReference>
<dbReference type="Gene3D" id="3.40.50.280">
    <property type="entry name" value="Cobalamin-binding domain"/>
    <property type="match status" value="1"/>
</dbReference>
<dbReference type="Gene3D" id="1.10.1240.10">
    <property type="entry name" value="Methionine synthase domain"/>
    <property type="match status" value="1"/>
</dbReference>
<dbReference type="EMBL" id="BARS01013878">
    <property type="protein sequence ID" value="GAF87846.1"/>
    <property type="molecule type" value="Genomic_DNA"/>
</dbReference>
<evidence type="ECO:0000256" key="1">
    <source>
        <dbReference type="ARBA" id="ARBA00022723"/>
    </source>
</evidence>
<dbReference type="SMART" id="SM01018">
    <property type="entry name" value="B12-binding_2"/>
    <property type="match status" value="1"/>
</dbReference>
<proteinExistence type="predicted"/>
<evidence type="ECO:0000259" key="3">
    <source>
        <dbReference type="PROSITE" id="PS51337"/>
    </source>
</evidence>
<dbReference type="InterPro" id="IPR036594">
    <property type="entry name" value="Meth_synthase_dom"/>
</dbReference>
<dbReference type="GO" id="GO:0046653">
    <property type="term" value="P:tetrahydrofolate metabolic process"/>
    <property type="evidence" value="ECO:0007669"/>
    <property type="project" value="TreeGrafter"/>
</dbReference>
<protein>
    <recommendedName>
        <fullName evidence="3">B12-binding N-terminal domain-containing protein</fullName>
    </recommendedName>
</protein>
<dbReference type="GO" id="GO:0005829">
    <property type="term" value="C:cytosol"/>
    <property type="evidence" value="ECO:0007669"/>
    <property type="project" value="TreeGrafter"/>
</dbReference>
<keyword evidence="1" id="KW-0479">Metal-binding</keyword>
<feature type="non-terminal residue" evidence="4">
    <location>
        <position position="1"/>
    </location>
</feature>
<dbReference type="GO" id="GO:0046872">
    <property type="term" value="F:metal ion binding"/>
    <property type="evidence" value="ECO:0007669"/>
    <property type="project" value="UniProtKB-KW"/>
</dbReference>
<dbReference type="PROSITE" id="PS51337">
    <property type="entry name" value="B12_BINDING_NTER"/>
    <property type="match status" value="1"/>
</dbReference>
<dbReference type="GO" id="GO:0050667">
    <property type="term" value="P:homocysteine metabolic process"/>
    <property type="evidence" value="ECO:0007669"/>
    <property type="project" value="TreeGrafter"/>
</dbReference>
<keyword evidence="2" id="KW-0170">Cobalt</keyword>
<sequence length="116" mass="12351">TILEDIALRVERGDETSVGELTQKALSEGISPGEILNKGLVAGMDVVGEGFKKNEIFIPEVLVSARAMKEGMKIVKPLLGEEVVGSRGKVVIGTIKGDLHDIGKNIVGMLLEEGRI</sequence>
<organism evidence="4">
    <name type="scientific">marine sediment metagenome</name>
    <dbReference type="NCBI Taxonomy" id="412755"/>
    <lineage>
        <taxon>unclassified sequences</taxon>
        <taxon>metagenomes</taxon>
        <taxon>ecological metagenomes</taxon>
    </lineage>
</organism>
<dbReference type="PANTHER" id="PTHR45833:SF1">
    <property type="entry name" value="METHIONINE SYNTHASE"/>
    <property type="match status" value="1"/>
</dbReference>
<dbReference type="GO" id="GO:0008705">
    <property type="term" value="F:methionine synthase activity"/>
    <property type="evidence" value="ECO:0007669"/>
    <property type="project" value="TreeGrafter"/>
</dbReference>
<dbReference type="PANTHER" id="PTHR45833">
    <property type="entry name" value="METHIONINE SYNTHASE"/>
    <property type="match status" value="1"/>
</dbReference>
<reference evidence="4" key="1">
    <citation type="journal article" date="2014" name="Front. Microbiol.">
        <title>High frequency of phylogenetically diverse reductive dehalogenase-homologous genes in deep subseafloor sedimentary metagenomes.</title>
        <authorList>
            <person name="Kawai M."/>
            <person name="Futagami T."/>
            <person name="Toyoda A."/>
            <person name="Takaki Y."/>
            <person name="Nishi S."/>
            <person name="Hori S."/>
            <person name="Arai W."/>
            <person name="Tsubouchi T."/>
            <person name="Morono Y."/>
            <person name="Uchiyama I."/>
            <person name="Ito T."/>
            <person name="Fujiyama A."/>
            <person name="Inagaki F."/>
            <person name="Takami H."/>
        </authorList>
    </citation>
    <scope>NUCLEOTIDE SEQUENCE</scope>
    <source>
        <strain evidence="4">Expedition CK06-06</strain>
    </source>
</reference>
<dbReference type="SUPFAM" id="SSF47644">
    <property type="entry name" value="Methionine synthase domain"/>
    <property type="match status" value="1"/>
</dbReference>
<dbReference type="InterPro" id="IPR050554">
    <property type="entry name" value="Met_Synthase/Corrinoid"/>
</dbReference>
<feature type="non-terminal residue" evidence="4">
    <location>
        <position position="116"/>
    </location>
</feature>
<dbReference type="AlphaFoldDB" id="X0TKP4"/>
<evidence type="ECO:0000313" key="4">
    <source>
        <dbReference type="EMBL" id="GAF87846.1"/>
    </source>
</evidence>
<feature type="domain" description="B12-binding N-terminal" evidence="3">
    <location>
        <begin position="1"/>
        <end position="87"/>
    </location>
</feature>
<evidence type="ECO:0000256" key="2">
    <source>
        <dbReference type="ARBA" id="ARBA00023285"/>
    </source>
</evidence>
<dbReference type="InterPro" id="IPR036724">
    <property type="entry name" value="Cobalamin-bd_sf"/>
</dbReference>